<dbReference type="CTD" id="4538"/>
<feature type="transmembrane region" description="Helical" evidence="16">
    <location>
        <begin position="381"/>
        <end position="411"/>
    </location>
</feature>
<evidence type="ECO:0000256" key="15">
    <source>
        <dbReference type="ARBA" id="ARBA00049551"/>
    </source>
</evidence>
<keyword evidence="12 16" id="KW-0830">Ubiquinone</keyword>
<feature type="domain" description="NADH:quinone oxidoreductase/Mrp antiporter transmembrane" evidence="17">
    <location>
        <begin position="112"/>
        <end position="399"/>
    </location>
</feature>
<protein>
    <recommendedName>
        <fullName evidence="4 16">NADH-ubiquinone oxidoreductase chain 4</fullName>
        <ecNumber evidence="3 16">7.1.1.2</ecNumber>
    </recommendedName>
</protein>
<evidence type="ECO:0000313" key="19">
    <source>
        <dbReference type="EMBL" id="QOD96000.1"/>
    </source>
</evidence>
<evidence type="ECO:0000256" key="2">
    <source>
        <dbReference type="ARBA" id="ARBA00009025"/>
    </source>
</evidence>
<evidence type="ECO:0000256" key="8">
    <source>
        <dbReference type="ARBA" id="ARBA00022967"/>
    </source>
</evidence>
<geneLocation type="mitochondrion" evidence="19"/>
<proteinExistence type="inferred from homology"/>
<comment type="similarity">
    <text evidence="2 16">Belongs to the complex I subunit 4 family.</text>
</comment>
<feature type="transmembrane region" description="Helical" evidence="16">
    <location>
        <begin position="309"/>
        <end position="329"/>
    </location>
</feature>
<accession>A0A7M3U8J3</accession>
<evidence type="ECO:0000256" key="14">
    <source>
        <dbReference type="ARBA" id="ARBA00023136"/>
    </source>
</evidence>
<evidence type="ECO:0000256" key="13">
    <source>
        <dbReference type="ARBA" id="ARBA00023128"/>
    </source>
</evidence>
<dbReference type="Pfam" id="PF01059">
    <property type="entry name" value="Oxidored_q5_N"/>
    <property type="match status" value="1"/>
</dbReference>
<dbReference type="AlphaFoldDB" id="A0A7M3U8J3"/>
<evidence type="ECO:0000256" key="10">
    <source>
        <dbReference type="ARBA" id="ARBA00022989"/>
    </source>
</evidence>
<dbReference type="GO" id="GO:0048039">
    <property type="term" value="F:ubiquinone binding"/>
    <property type="evidence" value="ECO:0007669"/>
    <property type="project" value="TreeGrafter"/>
</dbReference>
<dbReference type="NCBIfam" id="TIGR01972">
    <property type="entry name" value="NDH_I_M"/>
    <property type="match status" value="1"/>
</dbReference>
<keyword evidence="7 16" id="KW-0812">Transmembrane</keyword>
<keyword evidence="10 16" id="KW-1133">Transmembrane helix</keyword>
<dbReference type="InterPro" id="IPR010227">
    <property type="entry name" value="NADH_Q_OxRdtase_chainM/4"/>
</dbReference>
<evidence type="ECO:0000256" key="16">
    <source>
        <dbReference type="RuleBase" id="RU003297"/>
    </source>
</evidence>
<dbReference type="PANTHER" id="PTHR43507:SF20">
    <property type="entry name" value="NADH-UBIQUINONE OXIDOREDUCTASE CHAIN 4"/>
    <property type="match status" value="1"/>
</dbReference>
<keyword evidence="11 16" id="KW-0520">NAD</keyword>
<dbReference type="PRINTS" id="PR01437">
    <property type="entry name" value="NUOXDRDTASE4"/>
</dbReference>
<comment type="catalytic activity">
    <reaction evidence="15 16">
        <text>a ubiquinone + NADH + 5 H(+)(in) = a ubiquinol + NAD(+) + 4 H(+)(out)</text>
        <dbReference type="Rhea" id="RHEA:29091"/>
        <dbReference type="Rhea" id="RHEA-COMP:9565"/>
        <dbReference type="Rhea" id="RHEA-COMP:9566"/>
        <dbReference type="ChEBI" id="CHEBI:15378"/>
        <dbReference type="ChEBI" id="CHEBI:16389"/>
        <dbReference type="ChEBI" id="CHEBI:17976"/>
        <dbReference type="ChEBI" id="CHEBI:57540"/>
        <dbReference type="ChEBI" id="CHEBI:57945"/>
        <dbReference type="EC" id="7.1.1.2"/>
    </reaction>
</comment>
<dbReference type="GO" id="GO:0031966">
    <property type="term" value="C:mitochondrial membrane"/>
    <property type="evidence" value="ECO:0007669"/>
    <property type="project" value="UniProtKB-SubCell"/>
</dbReference>
<feature type="transmembrane region" description="Helical" evidence="16">
    <location>
        <begin position="116"/>
        <end position="133"/>
    </location>
</feature>
<evidence type="ECO:0000256" key="11">
    <source>
        <dbReference type="ARBA" id="ARBA00023027"/>
    </source>
</evidence>
<keyword evidence="5 16" id="KW-0813">Transport</keyword>
<evidence type="ECO:0000256" key="9">
    <source>
        <dbReference type="ARBA" id="ARBA00022982"/>
    </source>
</evidence>
<feature type="transmembrane region" description="Helical" evidence="16">
    <location>
        <begin position="145"/>
        <end position="167"/>
    </location>
</feature>
<keyword evidence="14 16" id="KW-0472">Membrane</keyword>
<evidence type="ECO:0000256" key="6">
    <source>
        <dbReference type="ARBA" id="ARBA00022660"/>
    </source>
</evidence>
<evidence type="ECO:0000256" key="1">
    <source>
        <dbReference type="ARBA" id="ARBA00004225"/>
    </source>
</evidence>
<dbReference type="RefSeq" id="YP_009944156.1">
    <property type="nucleotide sequence ID" value="NC_051031.1"/>
</dbReference>
<organism evidence="19">
    <name type="scientific">Polioptila caerulea</name>
    <name type="common">Blue-grey gnatcatcher</name>
    <dbReference type="NCBI Taxonomy" id="66707"/>
    <lineage>
        <taxon>Eukaryota</taxon>
        <taxon>Metazoa</taxon>
        <taxon>Chordata</taxon>
        <taxon>Craniata</taxon>
        <taxon>Vertebrata</taxon>
        <taxon>Euteleostomi</taxon>
        <taxon>Archelosauria</taxon>
        <taxon>Archosauria</taxon>
        <taxon>Dinosauria</taxon>
        <taxon>Saurischia</taxon>
        <taxon>Theropoda</taxon>
        <taxon>Coelurosauria</taxon>
        <taxon>Aves</taxon>
        <taxon>Neognathae</taxon>
        <taxon>Neoaves</taxon>
        <taxon>Telluraves</taxon>
        <taxon>Australaves</taxon>
        <taxon>Passeriformes</taxon>
        <taxon>Certhiidae</taxon>
        <taxon>Polioptilinae</taxon>
        <taxon>Polioptila</taxon>
    </lineage>
</organism>
<dbReference type="GO" id="GO:0042773">
    <property type="term" value="P:ATP synthesis coupled electron transport"/>
    <property type="evidence" value="ECO:0007669"/>
    <property type="project" value="InterPro"/>
</dbReference>
<comment type="function">
    <text evidence="16">Core subunit of the mitochondrial membrane respiratory chain NADH dehydrogenase (Complex I) which catalyzes electron transfer from NADH through the respiratory chain, using ubiquinone as an electron acceptor. Essential for the catalytic activity and assembly of complex I.</text>
</comment>
<keyword evidence="6 16" id="KW-0679">Respiratory chain</keyword>
<dbReference type="EMBL" id="MN356224">
    <property type="protein sequence ID" value="QOD96000.1"/>
    <property type="molecule type" value="Genomic_DNA"/>
</dbReference>
<evidence type="ECO:0000256" key="5">
    <source>
        <dbReference type="ARBA" id="ARBA00022448"/>
    </source>
</evidence>
<dbReference type="GO" id="GO:0003954">
    <property type="term" value="F:NADH dehydrogenase activity"/>
    <property type="evidence" value="ECO:0007669"/>
    <property type="project" value="TreeGrafter"/>
</dbReference>
<dbReference type="InterPro" id="IPR000260">
    <property type="entry name" value="NADH4_N"/>
</dbReference>
<dbReference type="Pfam" id="PF00361">
    <property type="entry name" value="Proton_antipo_M"/>
    <property type="match status" value="1"/>
</dbReference>
<dbReference type="GO" id="GO:0008137">
    <property type="term" value="F:NADH dehydrogenase (ubiquinone) activity"/>
    <property type="evidence" value="ECO:0007669"/>
    <property type="project" value="UniProtKB-UniRule"/>
</dbReference>
<evidence type="ECO:0000256" key="7">
    <source>
        <dbReference type="ARBA" id="ARBA00022692"/>
    </source>
</evidence>
<evidence type="ECO:0000256" key="3">
    <source>
        <dbReference type="ARBA" id="ARBA00012944"/>
    </source>
</evidence>
<dbReference type="GeneID" id="59449818"/>
<dbReference type="GO" id="GO:0015990">
    <property type="term" value="P:electron transport coupled proton transport"/>
    <property type="evidence" value="ECO:0007669"/>
    <property type="project" value="TreeGrafter"/>
</dbReference>
<feature type="transmembrane region" description="Helical" evidence="16">
    <location>
        <begin position="284"/>
        <end position="303"/>
    </location>
</feature>
<evidence type="ECO:0000259" key="17">
    <source>
        <dbReference type="Pfam" id="PF00361"/>
    </source>
</evidence>
<dbReference type="EC" id="7.1.1.2" evidence="3 16"/>
<name>A0A7M3U8J3_POLCE</name>
<dbReference type="PANTHER" id="PTHR43507">
    <property type="entry name" value="NADH-UBIQUINONE OXIDOREDUCTASE CHAIN 4"/>
    <property type="match status" value="1"/>
</dbReference>
<sequence>MLKIIAPTIMLLPLTVLSPCKHLWTNVTTHSLLIAAISLQWFAPTYYPNKTLTHWTSVDQLSSPLLVLSCWLLPLMFMASQNHLEQEPSSRKRTFIATVLLAQLFILTAFSASELMLFYVSFEATLIPTLILITRWGNQPERLTAGIYLLFYTLASSLPLLVIILHLHNQIGTLYLPALKLTQPMVTSSWTGLMSTLALLLAFMVKAPLYGLHLWLPKAHVEAPIAGSMLLAALLLKLGGYGIMRVTVLVNPSLNNLHYPFITLALWGALMTSAICLRQIDLKSLIAYSSVSHMGLVVAATMIQTQWAFSGAMIMMIAHGLTSSMLFCLANTNYERTHSRILLLTRGLQPLLPLMAIWWLLANLTNMALPPTINLMAELTIMISLFNWSSFTIILTGSAILLTASYTLYMLTMTQRGMLPSHITSIQNSSTREHLLMALHMIPMLLLILKPELISGIPA</sequence>
<feature type="domain" description="NADH:ubiquinone oxidoreductase chain 4 N-terminal" evidence="18">
    <location>
        <begin position="1"/>
        <end position="108"/>
    </location>
</feature>
<feature type="transmembrane region" description="Helical" evidence="16">
    <location>
        <begin position="225"/>
        <end position="244"/>
    </location>
</feature>
<dbReference type="InterPro" id="IPR001750">
    <property type="entry name" value="ND/Mrp_TM"/>
</dbReference>
<feature type="transmembrane region" description="Helical" evidence="16">
    <location>
        <begin position="93"/>
        <end position="110"/>
    </location>
</feature>
<gene>
    <name evidence="19" type="primary">ND4</name>
</gene>
<evidence type="ECO:0000256" key="12">
    <source>
        <dbReference type="ARBA" id="ARBA00023075"/>
    </source>
</evidence>
<keyword evidence="8" id="KW-1278">Translocase</keyword>
<feature type="transmembrane region" description="Helical" evidence="16">
    <location>
        <begin position="187"/>
        <end position="205"/>
    </location>
</feature>
<feature type="transmembrane region" description="Helical" evidence="16">
    <location>
        <begin position="256"/>
        <end position="277"/>
    </location>
</feature>
<keyword evidence="9 16" id="KW-0249">Electron transport</keyword>
<dbReference type="InterPro" id="IPR003918">
    <property type="entry name" value="NADH_UbQ_OxRdtase"/>
</dbReference>
<comment type="subcellular location">
    <subcellularLocation>
        <location evidence="1 16">Mitochondrion membrane</location>
        <topology evidence="1 16">Multi-pass membrane protein</topology>
    </subcellularLocation>
</comment>
<evidence type="ECO:0000259" key="18">
    <source>
        <dbReference type="Pfam" id="PF01059"/>
    </source>
</evidence>
<reference evidence="19" key="1">
    <citation type="submission" date="2019-08" db="EMBL/GenBank/DDBJ databases">
        <title>Densely sampling genomes across the diversity of birds increases power of comparative genomics analyses.</title>
        <authorList>
            <consortium name="B10K project Consortium"/>
            <person name="Feng S."/>
            <person name="Stiller J."/>
            <person name="Andreu-Sanchez S."/>
            <person name="Margaryan A."/>
            <person name="Chen W."/>
            <person name="Paten B."/>
            <person name="Zhang G."/>
        </authorList>
    </citation>
    <scope>NUCLEOTIDE SEQUENCE</scope>
</reference>
<evidence type="ECO:0000256" key="4">
    <source>
        <dbReference type="ARBA" id="ARBA00021006"/>
    </source>
</evidence>
<keyword evidence="13 16" id="KW-0496">Mitochondrion</keyword>